<keyword evidence="2" id="KW-0762">Sugar transport</keyword>
<reference evidence="3" key="1">
    <citation type="submission" date="2023-06" db="EMBL/GenBank/DDBJ databases">
        <title>Identification and characterization of horizontal gene transfer across gut microbiota members of farm animals based on homology search.</title>
        <authorList>
            <person name="Zeman M."/>
            <person name="Kubasova T."/>
            <person name="Jahodarova E."/>
            <person name="Nykrynova M."/>
            <person name="Rychlik I."/>
        </authorList>
    </citation>
    <scope>NUCLEOTIDE SEQUENCE [LARGE SCALE GENOMIC DNA]</scope>
    <source>
        <strain evidence="3">154_Feed</strain>
    </source>
</reference>
<organism evidence="2 3">
    <name type="scientific">Enorma phocaeensis</name>
    <dbReference type="NCBI Taxonomy" id="1871019"/>
    <lineage>
        <taxon>Bacteria</taxon>
        <taxon>Bacillati</taxon>
        <taxon>Actinomycetota</taxon>
        <taxon>Coriobacteriia</taxon>
        <taxon>Coriobacteriales</taxon>
        <taxon>Coriobacteriaceae</taxon>
        <taxon>Enorma</taxon>
    </lineage>
</organism>
<dbReference type="InterPro" id="IPR016152">
    <property type="entry name" value="PTrfase/Anion_transptr"/>
</dbReference>
<name>A0ABT7VCJ2_9ACTN</name>
<evidence type="ECO:0000259" key="1">
    <source>
        <dbReference type="PROSITE" id="PS51094"/>
    </source>
</evidence>
<evidence type="ECO:0000313" key="3">
    <source>
        <dbReference type="Proteomes" id="UP001529421"/>
    </source>
</evidence>
<keyword evidence="2" id="KW-0813">Transport</keyword>
<dbReference type="RefSeq" id="WP_289545736.1">
    <property type="nucleotide sequence ID" value="NZ_JAUDDZ010000014.1"/>
</dbReference>
<evidence type="ECO:0000313" key="2">
    <source>
        <dbReference type="EMBL" id="MDM8275594.1"/>
    </source>
</evidence>
<dbReference type="InterPro" id="IPR002178">
    <property type="entry name" value="PTS_EIIA_type-2_dom"/>
</dbReference>
<dbReference type="Pfam" id="PF00359">
    <property type="entry name" value="PTS_EIIA_2"/>
    <property type="match status" value="1"/>
</dbReference>
<feature type="domain" description="PTS EIIA type-2" evidence="1">
    <location>
        <begin position="7"/>
        <end position="155"/>
    </location>
</feature>
<proteinExistence type="predicted"/>
<gene>
    <name evidence="2" type="ORF">QUW28_08850</name>
</gene>
<dbReference type="PANTHER" id="PTHR47738:SF3">
    <property type="entry name" value="PHOSPHOTRANSFERASE SYSTEM MANNITOL_FRUCTOSE-SPECIFIC IIA DOMAIN CONTAINING PROTEIN"/>
    <property type="match status" value="1"/>
</dbReference>
<keyword evidence="3" id="KW-1185">Reference proteome</keyword>
<comment type="caution">
    <text evidence="2">The sequence shown here is derived from an EMBL/GenBank/DDBJ whole genome shotgun (WGS) entry which is preliminary data.</text>
</comment>
<dbReference type="InterPro" id="IPR051541">
    <property type="entry name" value="PTS_SugarTrans_NitroReg"/>
</dbReference>
<dbReference type="Gene3D" id="3.40.930.10">
    <property type="entry name" value="Mannitol-specific EII, Chain A"/>
    <property type="match status" value="1"/>
</dbReference>
<dbReference type="PANTHER" id="PTHR47738">
    <property type="entry name" value="PTS SYSTEM FRUCTOSE-LIKE EIIA COMPONENT-RELATED"/>
    <property type="match status" value="1"/>
</dbReference>
<accession>A0ABT7VCJ2</accession>
<dbReference type="PROSITE" id="PS51094">
    <property type="entry name" value="PTS_EIIA_TYPE_2"/>
    <property type="match status" value="1"/>
</dbReference>
<protein>
    <submittedName>
        <fullName evidence="2">PTS sugar transporter subunit IIA</fullName>
    </submittedName>
</protein>
<dbReference type="SUPFAM" id="SSF55804">
    <property type="entry name" value="Phoshotransferase/anion transport protein"/>
    <property type="match status" value="1"/>
</dbReference>
<dbReference type="EMBL" id="JAUDDZ010000014">
    <property type="protein sequence ID" value="MDM8275594.1"/>
    <property type="molecule type" value="Genomic_DNA"/>
</dbReference>
<sequence>MSTVDTSLFTPELVFFDFEASDRVDFFTKMSQILMDKGYVKESWLDAIMTREKNYPTGLAFEHISVALPHVDPEHLVKPYIAVIKPKEPVIFEGMAGIGGDIPAELIVNLGLLAHAEGQVAVLQALMGVFMEEDTVADIRAQTTPEGMVDTMKKYCA</sequence>
<dbReference type="Proteomes" id="UP001529421">
    <property type="component" value="Unassembled WGS sequence"/>
</dbReference>
<dbReference type="CDD" id="cd00211">
    <property type="entry name" value="PTS_IIA_fru"/>
    <property type="match status" value="1"/>
</dbReference>